<dbReference type="EMBL" id="CM000882">
    <property type="protein sequence ID" value="PNT66917.1"/>
    <property type="molecule type" value="Genomic_DNA"/>
</dbReference>
<accession>A0A2K2CY08</accession>
<reference evidence="2" key="3">
    <citation type="submission" date="2018-08" db="UniProtKB">
        <authorList>
            <consortium name="EnsemblPlants"/>
        </authorList>
    </citation>
    <scope>IDENTIFICATION</scope>
    <source>
        <strain evidence="2">cv. Bd21</strain>
    </source>
</reference>
<proteinExistence type="predicted"/>
<dbReference type="Gramene" id="PNT66917">
    <property type="protein sequence ID" value="PNT66917"/>
    <property type="gene ID" value="BRADI_3g18517v3"/>
</dbReference>
<reference evidence="1 2" key="1">
    <citation type="journal article" date="2010" name="Nature">
        <title>Genome sequencing and analysis of the model grass Brachypodium distachyon.</title>
        <authorList>
            <consortium name="International Brachypodium Initiative"/>
        </authorList>
    </citation>
    <scope>NUCLEOTIDE SEQUENCE [LARGE SCALE GENOMIC DNA]</scope>
    <source>
        <strain evidence="1 2">Bd21</strain>
    </source>
</reference>
<evidence type="ECO:0000313" key="2">
    <source>
        <dbReference type="EnsemblPlants" id="PNT66917"/>
    </source>
</evidence>
<evidence type="ECO:0000313" key="3">
    <source>
        <dbReference type="Proteomes" id="UP000008810"/>
    </source>
</evidence>
<gene>
    <name evidence="1" type="ORF">BRADI_3g18517v3</name>
</gene>
<sequence>MIHKVSEALACEYESAAEGAYRPGHHGSDLDKAHHMIFWHVTRLETEVHVNSVLKYFLHCIANWKSF</sequence>
<name>A0A2K2CY08_BRADI</name>
<dbReference type="AlphaFoldDB" id="A0A2K2CY08"/>
<keyword evidence="3" id="KW-1185">Reference proteome</keyword>
<protein>
    <submittedName>
        <fullName evidence="1 2">Uncharacterized protein</fullName>
    </submittedName>
</protein>
<reference evidence="1" key="2">
    <citation type="submission" date="2017-06" db="EMBL/GenBank/DDBJ databases">
        <title>WGS assembly of Brachypodium distachyon.</title>
        <authorList>
            <consortium name="The International Brachypodium Initiative"/>
            <person name="Lucas S."/>
            <person name="Harmon-Smith M."/>
            <person name="Lail K."/>
            <person name="Tice H."/>
            <person name="Grimwood J."/>
            <person name="Bruce D."/>
            <person name="Barry K."/>
            <person name="Shu S."/>
            <person name="Lindquist E."/>
            <person name="Wang M."/>
            <person name="Pitluck S."/>
            <person name="Vogel J.P."/>
            <person name="Garvin D.F."/>
            <person name="Mockler T.C."/>
            <person name="Schmutz J."/>
            <person name="Rokhsar D."/>
            <person name="Bevan M.W."/>
        </authorList>
    </citation>
    <scope>NUCLEOTIDE SEQUENCE</scope>
    <source>
        <strain evidence="1">Bd21</strain>
    </source>
</reference>
<dbReference type="Proteomes" id="UP000008810">
    <property type="component" value="Chromosome 3"/>
</dbReference>
<organism evidence="1">
    <name type="scientific">Brachypodium distachyon</name>
    <name type="common">Purple false brome</name>
    <name type="synonym">Trachynia distachya</name>
    <dbReference type="NCBI Taxonomy" id="15368"/>
    <lineage>
        <taxon>Eukaryota</taxon>
        <taxon>Viridiplantae</taxon>
        <taxon>Streptophyta</taxon>
        <taxon>Embryophyta</taxon>
        <taxon>Tracheophyta</taxon>
        <taxon>Spermatophyta</taxon>
        <taxon>Magnoliopsida</taxon>
        <taxon>Liliopsida</taxon>
        <taxon>Poales</taxon>
        <taxon>Poaceae</taxon>
        <taxon>BOP clade</taxon>
        <taxon>Pooideae</taxon>
        <taxon>Stipodae</taxon>
        <taxon>Brachypodieae</taxon>
        <taxon>Brachypodium</taxon>
    </lineage>
</organism>
<evidence type="ECO:0000313" key="1">
    <source>
        <dbReference type="EMBL" id="PNT66917.1"/>
    </source>
</evidence>
<dbReference type="InParanoid" id="A0A2K2CY08"/>
<dbReference type="EnsemblPlants" id="PNT66917">
    <property type="protein sequence ID" value="PNT66917"/>
    <property type="gene ID" value="BRADI_3g18517v3"/>
</dbReference>